<proteinExistence type="predicted"/>
<protein>
    <recommendedName>
        <fullName evidence="4">Transmembrane protein</fullName>
    </recommendedName>
</protein>
<evidence type="ECO:0000313" key="2">
    <source>
        <dbReference type="EMBL" id="CAD8089754.1"/>
    </source>
</evidence>
<name>A0A8S1NS54_9CILI</name>
<sequence length="1547" mass="182429">MKILLFINQNNYFEEILIQILFTLQATGISLYLDSLISIIYNCIFIIAFIIFAFYYPKTILFRFWYHHHFHIALPILIQNQQLDIISLFNVLLIITIAILLLLYTEKIGEIQIYKAIKIFNYTFILIAFSIHHLNHFIFLICLLVYDVLIILQVFGLMIVTNQEFIKFQTLTLISMTRLIVFLMLFLIQTKDLLLVIPLLLFLQIQLLNRYIHYQIKNILQQQPYKLSSMILLQFTYQLGLYIGLLYISQILVTHSKDCTRLDCFCNRDISINQQETWKSAKTMLKQSLNEILCEIIRLYKFSQMADSEEYLLLLSRIEIEYRNDKLFETLIRSSKLSQTTFYGYTVFPYQFRIQCHRDIFYHKLLSKIQGVRLNSYIYYTYCNLVEQVGQLIVKLLNQRQQILAMFTIQYQNPLYYLFHDRLFQYISQYEKCDSLLQKILYLNPQSFVTQNLVQALYSMVTFQEEKLKQIQVNHNLLSVQVDSLWKILNDRQCCFVQCKYEKGLVMLNHSVLFTQLMEENGIKSDFVGQYIDKLISSPFKEVHSRFIKRLIDEGKPRLLNNGIQQFFINTNKGFMKQIDSLVRLGQSMEYLTFMTIMGYKQEQTCGKILLNSFGTIYSYSELAVQQLYLDKILKLHHKININMKLCIPKSQNLNELNEGFILIPKTNFTKKDDKANTMQATQDEKVSFYKYFLKYPKKCFVFFSIYKFNNTSYDDDNLQYETLEIYQSNEIKDIEIKMLALELMLKQFMFNNSIQTEVYVTSYTSFKSIIPEIKNQKSQSQQSPSQEQEIDDRDFIISNESIHIQQEPQNVQLYQFIALDQNEIQVEKKNNQDNHSSIIANSFQTQDYLLSSRRFNDLSIRDSKRESQQLIHQNFGNLQNISHQEKVLQGDEEYQEVDSPEETQIQMQMEISIKDINEQYLIGQINWIRSMLKLNKNQLEKQPKFKTKTYKKGSFNKLILEQQSQSIKSTDSQKGMINHVINGMIQSNSHQFYSILIIALFYIILLLVLIILSIIQLQKGLHHIYLDSSAGQFSITLLQNINLMEIAIHLLATNSTFGAPQFYIQNSTDDYIHYVRTVNNRQYINPEFLQKLEYAPIKINHTFSNYGVYEYITFNTRRYLVDSLPLVFHRILEVVEYEESHFDIKHMEESYFTLNYPTYFNLAANLINSTDNEMKQTKDAAVNTALNYLIIGLCSGVIIAVFIGLAEISITKWRVSIVRTYFLFQNLQSSIIEQENETLNLLAVDELQHMKYNIIKLDKQSQQALKNEQRLIDTKLKQSFWAKQLILIILLGALELLYFIPYYQIFSNSANQLISFHENLYKLGLTQLSFSNRLVYFIQQYANPYNNVNPTIFNQFESWFQNYQDQYLFELPYDEAHDVASLTSIVNHNICEMEEIIPMNKLGYQCPYILQEGYSKFVVTTENQLNVMQSEYSNFSLGIFQIMKDIDFLEIIIAYGFVFPQFNKNRDELFGIQKQNNEKSNTQAILMAILVLIALIIVFVVIIFIISKQFLAIIKTVKLTLLLFSKDQISKNKHLVQILSKEVTFD</sequence>
<feature type="transmembrane region" description="Helical" evidence="1">
    <location>
        <begin position="1189"/>
        <end position="1211"/>
    </location>
</feature>
<keyword evidence="1" id="KW-1133">Transmembrane helix</keyword>
<accession>A0A8S1NS54</accession>
<organism evidence="2 3">
    <name type="scientific">Paramecium sonneborni</name>
    <dbReference type="NCBI Taxonomy" id="65129"/>
    <lineage>
        <taxon>Eukaryota</taxon>
        <taxon>Sar</taxon>
        <taxon>Alveolata</taxon>
        <taxon>Ciliophora</taxon>
        <taxon>Intramacronucleata</taxon>
        <taxon>Oligohymenophorea</taxon>
        <taxon>Peniculida</taxon>
        <taxon>Parameciidae</taxon>
        <taxon>Paramecium</taxon>
    </lineage>
</organism>
<feature type="transmembrane region" description="Helical" evidence="1">
    <location>
        <begin position="116"/>
        <end position="132"/>
    </location>
</feature>
<feature type="transmembrane region" description="Helical" evidence="1">
    <location>
        <begin position="85"/>
        <end position="104"/>
    </location>
</feature>
<feature type="transmembrane region" description="Helical" evidence="1">
    <location>
        <begin position="39"/>
        <end position="57"/>
    </location>
</feature>
<keyword evidence="3" id="KW-1185">Reference proteome</keyword>
<keyword evidence="1" id="KW-0812">Transmembrane</keyword>
<evidence type="ECO:0000256" key="1">
    <source>
        <dbReference type="SAM" id="Phobius"/>
    </source>
</evidence>
<gene>
    <name evidence="2" type="ORF">PSON_ATCC_30995.1.T0540292</name>
</gene>
<feature type="transmembrane region" description="Helical" evidence="1">
    <location>
        <begin position="138"/>
        <end position="159"/>
    </location>
</feature>
<comment type="caution">
    <text evidence="2">The sequence shown here is derived from an EMBL/GenBank/DDBJ whole genome shotgun (WGS) entry which is preliminary data.</text>
</comment>
<dbReference type="Proteomes" id="UP000692954">
    <property type="component" value="Unassembled WGS sequence"/>
</dbReference>
<dbReference type="EMBL" id="CAJJDN010000054">
    <property type="protein sequence ID" value="CAD8089754.1"/>
    <property type="molecule type" value="Genomic_DNA"/>
</dbReference>
<reference evidence="2" key="1">
    <citation type="submission" date="2021-01" db="EMBL/GenBank/DDBJ databases">
        <authorList>
            <consortium name="Genoscope - CEA"/>
            <person name="William W."/>
        </authorList>
    </citation>
    <scope>NUCLEOTIDE SEQUENCE</scope>
</reference>
<evidence type="ECO:0000313" key="3">
    <source>
        <dbReference type="Proteomes" id="UP000692954"/>
    </source>
</evidence>
<feature type="transmembrane region" description="Helical" evidence="1">
    <location>
        <begin position="1485"/>
        <end position="1507"/>
    </location>
</feature>
<feature type="transmembrane region" description="Helical" evidence="1">
    <location>
        <begin position="1286"/>
        <end position="1304"/>
    </location>
</feature>
<feature type="transmembrane region" description="Helical" evidence="1">
    <location>
        <begin position="12"/>
        <end position="33"/>
    </location>
</feature>
<keyword evidence="1" id="KW-0472">Membrane</keyword>
<evidence type="ECO:0008006" key="4">
    <source>
        <dbReference type="Google" id="ProtNLM"/>
    </source>
</evidence>
<feature type="transmembrane region" description="Helical" evidence="1">
    <location>
        <begin position="993"/>
        <end position="1016"/>
    </location>
</feature>
<dbReference type="OrthoDB" id="302951at2759"/>